<evidence type="ECO:0000256" key="2">
    <source>
        <dbReference type="ARBA" id="ARBA00022801"/>
    </source>
</evidence>
<reference evidence="8 9" key="1">
    <citation type="submission" date="2019-05" db="EMBL/GenBank/DDBJ databases">
        <title>Draft genome sequence of Actinomadura sp. 14C53.</title>
        <authorList>
            <person name="Saricaoglu S."/>
            <person name="Isik K."/>
        </authorList>
    </citation>
    <scope>NUCLEOTIDE SEQUENCE [LARGE SCALE GENOMIC DNA]</scope>
    <source>
        <strain evidence="8 9">14C53</strain>
    </source>
</reference>
<evidence type="ECO:0000256" key="6">
    <source>
        <dbReference type="PIRNR" id="PIRNR038800"/>
    </source>
</evidence>
<evidence type="ECO:0000256" key="7">
    <source>
        <dbReference type="SAM" id="MobiDB-lite"/>
    </source>
</evidence>
<dbReference type="InterPro" id="IPR015421">
    <property type="entry name" value="PyrdxlP-dep_Trfase_major"/>
</dbReference>
<feature type="binding site" evidence="4">
    <location>
        <position position="134"/>
    </location>
    <ligand>
        <name>pyridoxal 5'-phosphate</name>
        <dbReference type="ChEBI" id="CHEBI:597326"/>
    </ligand>
</feature>
<name>A0A5C4JEK3_9ACTN</name>
<gene>
    <name evidence="4 8" type="primary">kynU</name>
    <name evidence="8" type="ORF">ETD83_13610</name>
</gene>
<feature type="binding site" evidence="4">
    <location>
        <begin position="162"/>
        <end position="165"/>
    </location>
    <ligand>
        <name>pyridoxal 5'-phosphate</name>
        <dbReference type="ChEBI" id="CHEBI:597326"/>
    </ligand>
</feature>
<comment type="caution">
    <text evidence="4">Lacks conserved residue(s) required for the propagation of feature annotation.</text>
</comment>
<dbReference type="UniPathway" id="UPA00253">
    <property type="reaction ID" value="UER00329"/>
</dbReference>
<comment type="cofactor">
    <cofactor evidence="4 6">
        <name>pyridoxal 5'-phosphate</name>
        <dbReference type="ChEBI" id="CHEBI:597326"/>
    </cofactor>
</comment>
<sequence>MRPPARRQRGGVLRRRRRRRGTGDRGKRPVNAEEQARRLDASDPLPTLRDEFLVPPAPGGTYDEAAYFAGNSLGLQPRTVAERLTEELDDWARLAVEAHTQGRRPWVDYHELLREPAARLVGALPHEVVAMNSLTVNLHLLMASFYRPAGTRTRIVIEDSAFPSDSYAVASQAVHHGLDPSTTVVRLEPRPDEENLRTEDVLGFLEREGRTVALVLLGGVNYLTGQLMDMPAITKAGRAAGAVVGWDLAHAAGNVPLRLHDWDVDFAAWCTYKYLNGGPGAVAGCFVHERHVRDASVPKLSGWWGTDPSVRFRMDPDIAPPASADAWQLSNPPILALAPVLASLEIFDRVGMDALRAKSERLTAHLASRLAPLNGLEIITPPDPASRGAQLSLRVDDAGALVRRLADAHGVIADAREPDVVRLAPVPLYCTFHDCHRAADAFVRLLN</sequence>
<accession>A0A5C4JEK3</accession>
<evidence type="ECO:0000313" key="9">
    <source>
        <dbReference type="Proteomes" id="UP000309174"/>
    </source>
</evidence>
<dbReference type="AlphaFoldDB" id="A0A5C4JEK3"/>
<protein>
    <recommendedName>
        <fullName evidence="4 5">Kynureninase</fullName>
        <ecNumber evidence="4 5">3.7.1.3</ecNumber>
    </recommendedName>
    <alternativeName>
        <fullName evidence="4">L-kynurenine hydrolase</fullName>
    </alternativeName>
</protein>
<comment type="caution">
    <text evidence="8">The sequence shown here is derived from an EMBL/GenBank/DDBJ whole genome shotgun (WGS) entry which is preliminary data.</text>
</comment>
<dbReference type="InterPro" id="IPR010111">
    <property type="entry name" value="Kynureninase"/>
</dbReference>
<keyword evidence="9" id="KW-1185">Reference proteome</keyword>
<comment type="similarity">
    <text evidence="4 6">Belongs to the kynureninase family.</text>
</comment>
<dbReference type="GO" id="GO:0019441">
    <property type="term" value="P:L-tryptophan catabolic process to kynurenine"/>
    <property type="evidence" value="ECO:0007669"/>
    <property type="project" value="TreeGrafter"/>
</dbReference>
<dbReference type="GO" id="GO:0009435">
    <property type="term" value="P:NAD+ biosynthetic process"/>
    <property type="evidence" value="ECO:0007669"/>
    <property type="project" value="UniProtKB-UniRule"/>
</dbReference>
<dbReference type="GO" id="GO:0097053">
    <property type="term" value="P:L-kynurenine catabolic process"/>
    <property type="evidence" value="ECO:0007669"/>
    <property type="project" value="UniProtKB-UniRule"/>
</dbReference>
<comment type="subunit">
    <text evidence="4 6">Homodimer.</text>
</comment>
<feature type="binding site" evidence="4">
    <location>
        <position position="303"/>
    </location>
    <ligand>
        <name>pyridoxal 5'-phosphate</name>
        <dbReference type="ChEBI" id="CHEBI:597326"/>
    </ligand>
</feature>
<dbReference type="GO" id="GO:0019805">
    <property type="term" value="P:quinolinate biosynthetic process"/>
    <property type="evidence" value="ECO:0007669"/>
    <property type="project" value="UniProtKB-UniRule"/>
</dbReference>
<dbReference type="InterPro" id="IPR015422">
    <property type="entry name" value="PyrdxlP-dep_Trfase_small"/>
</dbReference>
<feature type="binding site" evidence="4">
    <location>
        <position position="135"/>
    </location>
    <ligand>
        <name>pyridoxal 5'-phosphate</name>
        <dbReference type="ChEBI" id="CHEBI:597326"/>
    </ligand>
</feature>
<dbReference type="InterPro" id="IPR015424">
    <property type="entry name" value="PyrdxlP-dep_Trfase"/>
</dbReference>
<comment type="catalytic activity">
    <reaction evidence="4 6">
        <text>L-kynurenine + H2O = anthranilate + L-alanine + H(+)</text>
        <dbReference type="Rhea" id="RHEA:16813"/>
        <dbReference type="ChEBI" id="CHEBI:15377"/>
        <dbReference type="ChEBI" id="CHEBI:15378"/>
        <dbReference type="ChEBI" id="CHEBI:16567"/>
        <dbReference type="ChEBI" id="CHEBI:57959"/>
        <dbReference type="ChEBI" id="CHEBI:57972"/>
        <dbReference type="EC" id="3.7.1.3"/>
    </reaction>
</comment>
<evidence type="ECO:0000256" key="5">
    <source>
        <dbReference type="NCBIfam" id="TIGR01814"/>
    </source>
</evidence>
<dbReference type="PANTHER" id="PTHR14084:SF0">
    <property type="entry name" value="KYNURENINASE"/>
    <property type="match status" value="1"/>
</dbReference>
<feature type="modified residue" description="N6-(pyridoxal phosphate)lysine" evidence="4">
    <location>
        <position position="273"/>
    </location>
</feature>
<feature type="binding site" evidence="4">
    <location>
        <position position="250"/>
    </location>
    <ligand>
        <name>pyridoxal 5'-phosphate</name>
        <dbReference type="ChEBI" id="CHEBI:597326"/>
    </ligand>
</feature>
<dbReference type="Pfam" id="PF22580">
    <property type="entry name" value="KYNU_C"/>
    <property type="match status" value="1"/>
</dbReference>
<feature type="region of interest" description="Disordered" evidence="7">
    <location>
        <begin position="1"/>
        <end position="49"/>
    </location>
</feature>
<comment type="catalytic activity">
    <reaction evidence="6">
        <text>3-hydroxy-L-kynurenine + H2O = 3-hydroxyanthranilate + L-alanine + H(+)</text>
        <dbReference type="Rhea" id="RHEA:25143"/>
        <dbReference type="ChEBI" id="CHEBI:15377"/>
        <dbReference type="ChEBI" id="CHEBI:15378"/>
        <dbReference type="ChEBI" id="CHEBI:36559"/>
        <dbReference type="ChEBI" id="CHEBI:57972"/>
        <dbReference type="ChEBI" id="CHEBI:58125"/>
        <dbReference type="EC" id="3.7.1.3"/>
    </reaction>
</comment>
<dbReference type="OrthoDB" id="9812626at2"/>
<dbReference type="Gene3D" id="3.90.1150.10">
    <property type="entry name" value="Aspartate Aminotransferase, domain 1"/>
    <property type="match status" value="1"/>
</dbReference>
<keyword evidence="1 4" id="KW-0662">Pyridine nucleotide biosynthesis</keyword>
<keyword evidence="2 4" id="KW-0378">Hydrolase</keyword>
<keyword evidence="3 4" id="KW-0663">Pyridoxal phosphate</keyword>
<comment type="pathway">
    <text evidence="4 6">Amino-acid degradation; L-kynurenine degradation; L-alanine and anthranilate from L-kynurenine: step 1/1.</text>
</comment>
<feature type="binding site" evidence="4">
    <location>
        <position position="247"/>
    </location>
    <ligand>
        <name>pyridoxal 5'-phosphate</name>
        <dbReference type="ChEBI" id="CHEBI:597326"/>
    </ligand>
</feature>
<feature type="binding site" evidence="4">
    <location>
        <position position="331"/>
    </location>
    <ligand>
        <name>pyridoxal 5'-phosphate</name>
        <dbReference type="ChEBI" id="CHEBI:597326"/>
    </ligand>
</feature>
<feature type="compositionally biased region" description="Basic and acidic residues" evidence="7">
    <location>
        <begin position="21"/>
        <end position="41"/>
    </location>
</feature>
<dbReference type="Gene3D" id="3.40.640.10">
    <property type="entry name" value="Type I PLP-dependent aspartate aminotransferase-like (Major domain)"/>
    <property type="match status" value="1"/>
</dbReference>
<organism evidence="8 9">
    <name type="scientific">Actinomadura soli</name>
    <dbReference type="NCBI Taxonomy" id="2508997"/>
    <lineage>
        <taxon>Bacteria</taxon>
        <taxon>Bacillati</taxon>
        <taxon>Actinomycetota</taxon>
        <taxon>Actinomycetes</taxon>
        <taxon>Streptosporangiales</taxon>
        <taxon>Thermomonosporaceae</taxon>
        <taxon>Actinomadura</taxon>
    </lineage>
</organism>
<dbReference type="FunFam" id="3.40.640.10:FF:000031">
    <property type="entry name" value="Kynureninase"/>
    <property type="match status" value="1"/>
</dbReference>
<feature type="binding site" evidence="4">
    <location>
        <position position="272"/>
    </location>
    <ligand>
        <name>pyridoxal 5'-phosphate</name>
        <dbReference type="ChEBI" id="CHEBI:597326"/>
    </ligand>
</feature>
<dbReference type="GO" id="GO:0043420">
    <property type="term" value="P:anthranilate metabolic process"/>
    <property type="evidence" value="ECO:0007669"/>
    <property type="project" value="TreeGrafter"/>
</dbReference>
<dbReference type="GO" id="GO:0030170">
    <property type="term" value="F:pyridoxal phosphate binding"/>
    <property type="evidence" value="ECO:0007669"/>
    <property type="project" value="UniProtKB-UniRule"/>
</dbReference>
<dbReference type="EMBL" id="VCKW01000056">
    <property type="protein sequence ID" value="TMR01892.1"/>
    <property type="molecule type" value="Genomic_DNA"/>
</dbReference>
<dbReference type="SUPFAM" id="SSF53383">
    <property type="entry name" value="PLP-dependent transferases"/>
    <property type="match status" value="1"/>
</dbReference>
<dbReference type="Proteomes" id="UP000309174">
    <property type="component" value="Unassembled WGS sequence"/>
</dbReference>
<evidence type="ECO:0000256" key="1">
    <source>
        <dbReference type="ARBA" id="ARBA00022642"/>
    </source>
</evidence>
<dbReference type="PIRSF" id="PIRSF038800">
    <property type="entry name" value="KYNU"/>
    <property type="match status" value="1"/>
</dbReference>
<dbReference type="GO" id="GO:0030429">
    <property type="term" value="F:kynureninase activity"/>
    <property type="evidence" value="ECO:0007669"/>
    <property type="project" value="UniProtKB-UniRule"/>
</dbReference>
<evidence type="ECO:0000256" key="4">
    <source>
        <dbReference type="HAMAP-Rule" id="MF_01970"/>
    </source>
</evidence>
<evidence type="ECO:0000256" key="3">
    <source>
        <dbReference type="ARBA" id="ARBA00022898"/>
    </source>
</evidence>
<evidence type="ECO:0000313" key="8">
    <source>
        <dbReference type="EMBL" id="TMR01892.1"/>
    </source>
</evidence>
<dbReference type="PANTHER" id="PTHR14084">
    <property type="entry name" value="KYNURENINASE"/>
    <property type="match status" value="1"/>
</dbReference>
<dbReference type="EC" id="3.7.1.3" evidence="4 5"/>
<dbReference type="NCBIfam" id="TIGR01814">
    <property type="entry name" value="kynureninase"/>
    <property type="match status" value="1"/>
</dbReference>
<feature type="compositionally biased region" description="Basic residues" evidence="7">
    <location>
        <begin position="1"/>
        <end position="20"/>
    </location>
</feature>
<dbReference type="GO" id="GO:0005737">
    <property type="term" value="C:cytoplasm"/>
    <property type="evidence" value="ECO:0007669"/>
    <property type="project" value="UniProtKB-UniRule"/>
</dbReference>
<proteinExistence type="inferred from homology"/>
<dbReference type="HAMAP" id="MF_01970">
    <property type="entry name" value="Kynureninase"/>
    <property type="match status" value="1"/>
</dbReference>
<dbReference type="UniPathway" id="UPA00334">
    <property type="reaction ID" value="UER00455"/>
</dbReference>
<comment type="function">
    <text evidence="4 6">Catalyzes the cleavage of L-kynurenine (L-Kyn) and L-3-hydroxykynurenine (L-3OHKyn) into anthranilic acid (AA) and 3-hydroxyanthranilic acid (3-OHAA), respectively.</text>
</comment>
<comment type="pathway">
    <text evidence="4 6">Cofactor biosynthesis; NAD(+) biosynthesis; quinolinate from L-kynurenine: step 2/3.</text>
</comment>